<dbReference type="InterPro" id="IPR036895">
    <property type="entry name" value="Uracil-DNA_glycosylase-like_sf"/>
</dbReference>
<dbReference type="CDD" id="cd10035">
    <property type="entry name" value="UDG_like"/>
    <property type="match status" value="1"/>
</dbReference>
<gene>
    <name evidence="1" type="ORF">HMPREF3182_01337</name>
</gene>
<dbReference type="EMBL" id="LSDT01000046">
    <property type="protein sequence ID" value="KXB90582.1"/>
    <property type="molecule type" value="Genomic_DNA"/>
</dbReference>
<comment type="caution">
    <text evidence="1">The sequence shown here is derived from an EMBL/GenBank/DDBJ whole genome shotgun (WGS) entry which is preliminary data.</text>
</comment>
<accession>A0A134CEG1</accession>
<proteinExistence type="predicted"/>
<dbReference type="STRING" id="1588748.HMPREF3182_01337"/>
<reference evidence="2" key="1">
    <citation type="submission" date="2016-01" db="EMBL/GenBank/DDBJ databases">
        <authorList>
            <person name="Mitreva M."/>
            <person name="Pepin K.H."/>
            <person name="Mihindukulasuriya K.A."/>
            <person name="Fulton R."/>
            <person name="Fronick C."/>
            <person name="O'Laughlin M."/>
            <person name="Miner T."/>
            <person name="Herter B."/>
            <person name="Rosa B.A."/>
            <person name="Cordes M."/>
            <person name="Tomlinson C."/>
            <person name="Wollam A."/>
            <person name="Palsikar V.B."/>
            <person name="Mardis E.R."/>
            <person name="Wilson R.K."/>
        </authorList>
    </citation>
    <scope>NUCLEOTIDE SEQUENCE [LARGE SCALE GENOMIC DNA]</scope>
    <source>
        <strain evidence="2">KA00182</strain>
    </source>
</reference>
<dbReference type="PATRIC" id="fig|1588748.3.peg.1294"/>
<dbReference type="Proteomes" id="UP000070160">
    <property type="component" value="Unassembled WGS sequence"/>
</dbReference>
<evidence type="ECO:0000313" key="2">
    <source>
        <dbReference type="Proteomes" id="UP000070160"/>
    </source>
</evidence>
<sequence length="243" mass="27859">MNITSFIQDLSLYHQVGTFNPWRDYDPISDINCTAVKIRQRQLQNYLELRLPHASYLLIAEAAGYQGCHFSGIPLTCERMLLHYHPQIKPVHILSISPQRTSRIDCPYITNQMQRDKGMNEPTDTYVWNALLTHKLSPFNVVLWNIFPFHPHKKNLFSNRTPTDKELQQGLIFTQKLLTLFQRPPHIGAIGKKAAMTLANAKINCVTMRHPANGGATLFRQQFASWITAPPHCTDTYSLTKTC</sequence>
<organism evidence="1 2">
    <name type="scientific">Megasphaera hutchinsoni</name>
    <dbReference type="NCBI Taxonomy" id="1588748"/>
    <lineage>
        <taxon>Bacteria</taxon>
        <taxon>Bacillati</taxon>
        <taxon>Bacillota</taxon>
        <taxon>Negativicutes</taxon>
        <taxon>Veillonellales</taxon>
        <taxon>Veillonellaceae</taxon>
        <taxon>Megasphaera</taxon>
    </lineage>
</organism>
<dbReference type="RefSeq" id="WP_062486291.1">
    <property type="nucleotide sequence ID" value="NZ_KQ960953.1"/>
</dbReference>
<name>A0A134CEG1_9FIRM</name>
<protein>
    <recommendedName>
        <fullName evidence="3">Uracil-DNA glycosylase-like domain-containing protein</fullName>
    </recommendedName>
</protein>
<dbReference type="AlphaFoldDB" id="A0A134CEG1"/>
<evidence type="ECO:0000313" key="1">
    <source>
        <dbReference type="EMBL" id="KXB90582.1"/>
    </source>
</evidence>
<keyword evidence="2" id="KW-1185">Reference proteome</keyword>
<dbReference type="SUPFAM" id="SSF52141">
    <property type="entry name" value="Uracil-DNA glycosylase-like"/>
    <property type="match status" value="1"/>
</dbReference>
<evidence type="ECO:0008006" key="3">
    <source>
        <dbReference type="Google" id="ProtNLM"/>
    </source>
</evidence>
<dbReference type="Gene3D" id="3.40.470.10">
    <property type="entry name" value="Uracil-DNA glycosylase-like domain"/>
    <property type="match status" value="1"/>
</dbReference>